<gene>
    <name evidence="2" type="ORF">AYR63_01820</name>
</gene>
<dbReference type="PANTHER" id="PTHR40396">
    <property type="entry name" value="ATPASE-LIKE PROTEIN"/>
    <property type="match status" value="1"/>
</dbReference>
<protein>
    <recommendedName>
        <fullName evidence="1">ATPase AAA-type core domain-containing protein</fullName>
    </recommendedName>
</protein>
<dbReference type="Proteomes" id="UP000093267">
    <property type="component" value="Chromosome"/>
</dbReference>
<sequence>MEILQLKVNGLRLFDKTFEFNFMTEQNVTDLNSDSVQQIFNRIYKNNVIALAGKNASGKTMALNIIMFVYDVFVNNMPMNHSHYRDAIIGEVLVFELGFFEESEQKIYRVVSTIEKKSDGWLFFSDEVIDSKQCTAKTNKKNLFDFDAESNHTDRRPTESLLPDDNTYFRKITTHQLTHRRELYDFSGYNNMNLLSSPLISRDAKLQSGIMSYLDPSIDYVRSTLTDPQKDDSLLFEVKFKNSPDVHFANTIDIFKYVSAGTIKGMNLFNDVFLALNSGSYLVVDEIENHFHRAIVQTVISLFSDPSINKHGATLIFTTHYPQILDEFDRNDDIYISLRKTDKISLERFNSQITRDDAKKSDIYESDVLGGTAPSYQAYMQIRKFAKEITSKSSAIQEDSR</sequence>
<dbReference type="PANTHER" id="PTHR40396:SF1">
    <property type="entry name" value="ATPASE AAA-TYPE CORE DOMAIN-CONTAINING PROTEIN"/>
    <property type="match status" value="1"/>
</dbReference>
<dbReference type="EMBL" id="CP014924">
    <property type="protein sequence ID" value="ANZ66001.1"/>
    <property type="molecule type" value="Genomic_DNA"/>
</dbReference>
<dbReference type="Pfam" id="PF13304">
    <property type="entry name" value="AAA_21"/>
    <property type="match status" value="1"/>
</dbReference>
<dbReference type="GO" id="GO:0005524">
    <property type="term" value="F:ATP binding"/>
    <property type="evidence" value="ECO:0007669"/>
    <property type="project" value="InterPro"/>
</dbReference>
<evidence type="ECO:0000313" key="2">
    <source>
        <dbReference type="EMBL" id="ANZ66001.1"/>
    </source>
</evidence>
<dbReference type="AlphaFoldDB" id="A0A1B2IVE7"/>
<dbReference type="InterPro" id="IPR027417">
    <property type="entry name" value="P-loop_NTPase"/>
</dbReference>
<dbReference type="GO" id="GO:0016887">
    <property type="term" value="F:ATP hydrolysis activity"/>
    <property type="evidence" value="ECO:0007669"/>
    <property type="project" value="InterPro"/>
</dbReference>
<reference evidence="2 3" key="1">
    <citation type="submission" date="2016-03" db="EMBL/GenBank/DDBJ databases">
        <title>Pediococcus and Lactobacillus from brewery environment - whole genome sequencing and assembly.</title>
        <authorList>
            <person name="Behr J."/>
            <person name="Geissler A.J."/>
            <person name="Vogel R.F."/>
        </authorList>
    </citation>
    <scope>NUCLEOTIDE SEQUENCE [LARGE SCALE GENOMIC DNA]</scope>
    <source>
        <strain evidence="2 3">TMW 1.1995</strain>
    </source>
</reference>
<dbReference type="OrthoDB" id="9809324at2"/>
<organism evidence="2 3">
    <name type="scientific">Secundilactobacillus paracollinoides</name>
    <dbReference type="NCBI Taxonomy" id="240427"/>
    <lineage>
        <taxon>Bacteria</taxon>
        <taxon>Bacillati</taxon>
        <taxon>Bacillota</taxon>
        <taxon>Bacilli</taxon>
        <taxon>Lactobacillales</taxon>
        <taxon>Lactobacillaceae</taxon>
        <taxon>Secundilactobacillus</taxon>
    </lineage>
</organism>
<keyword evidence="3" id="KW-1185">Reference proteome</keyword>
<evidence type="ECO:0000313" key="3">
    <source>
        <dbReference type="Proteomes" id="UP000093267"/>
    </source>
</evidence>
<dbReference type="Gene3D" id="3.40.50.300">
    <property type="entry name" value="P-loop containing nucleotide triphosphate hydrolases"/>
    <property type="match status" value="1"/>
</dbReference>
<evidence type="ECO:0000259" key="1">
    <source>
        <dbReference type="Pfam" id="PF13304"/>
    </source>
</evidence>
<feature type="domain" description="ATPase AAA-type core" evidence="1">
    <location>
        <begin position="49"/>
        <end position="326"/>
    </location>
</feature>
<dbReference type="InterPro" id="IPR003959">
    <property type="entry name" value="ATPase_AAA_core"/>
</dbReference>
<dbReference type="SUPFAM" id="SSF52540">
    <property type="entry name" value="P-loop containing nucleoside triphosphate hydrolases"/>
    <property type="match status" value="1"/>
</dbReference>
<accession>A0A1B2IVE7</accession>
<dbReference type="STRING" id="240427.AYR62_01120"/>
<name>A0A1B2IVE7_9LACO</name>
<dbReference type="RefSeq" id="WP_065901334.1">
    <property type="nucleotide sequence ID" value="NZ_CP014912.1"/>
</dbReference>
<proteinExistence type="predicted"/>